<comment type="caution">
    <text evidence="4">The sequence shown here is derived from an EMBL/GenBank/DDBJ whole genome shotgun (WGS) entry which is preliminary data.</text>
</comment>
<reference evidence="4 5" key="1">
    <citation type="submission" date="2021-01" db="EMBL/GenBank/DDBJ databases">
        <title>WGS of actinomycetes isolated from Thailand.</title>
        <authorList>
            <person name="Thawai C."/>
        </authorList>
    </citation>
    <scope>NUCLEOTIDE SEQUENCE [LARGE SCALE GENOMIC DNA]</scope>
    <source>
        <strain evidence="4 5">CH9-7</strain>
    </source>
</reference>
<proteinExistence type="predicted"/>
<evidence type="ECO:0000259" key="3">
    <source>
        <dbReference type="Pfam" id="PF18417"/>
    </source>
</evidence>
<gene>
    <name evidence="4" type="ORF">JK360_11270</name>
</gene>
<evidence type="ECO:0000259" key="2">
    <source>
        <dbReference type="Pfam" id="PF17990"/>
    </source>
</evidence>
<accession>A0ABS1MQH4</accession>
<dbReference type="InterPro" id="IPR041168">
    <property type="entry name" value="LodA_N"/>
</dbReference>
<evidence type="ECO:0000313" key="4">
    <source>
        <dbReference type="EMBL" id="MBL1089973.1"/>
    </source>
</evidence>
<protein>
    <submittedName>
        <fullName evidence="4">LodA/GoxA family CTQ-dependent oxidase</fullName>
    </submittedName>
</protein>
<sequence>MDNQIVQIKIHPAIGIARVGNSDQQPFIGPESPDQPALPAGSYKDSSGRVIRQAARFRIYGYNEKGEVVKELKLGQDGVTDIKWSVHLANKKPAWYEFHIPLDIPEATALPDAQRRRRNFDVKGADRKKLVIDPGRKEIRASAHETATFDGKIMDKPVSLGSISTQQDGRLLVVGGTGRSASYVTPEKPITGVTNNDTWYDDVSDGPVTAEVTINGATKAATPSWVVVAPPHYAPGVKTVRTLYDLLYDVFVTERTLPVEQKPSFPDDIEPLLGRFCDLQWVNHGFATQFGWQGPHDFRNPALRKRLADPGEASRELRRQIYVQMRDYCRDGISPVPWPWIYGDAMASKPNSVRQHITLSPTQDQMLALWAEGHFTTGPTRTGYPDVDQAPVTEQPRLLDRGALENCAADAFHPGCEVTWPVRHKTMYSEPFRILHRTPDNPERDYGDVLSLVDAFGKNGPLYAQGPGDLTRWMAAPWQCDAASCRSGYEVRAGLGPRYSPYLPTFWPAQVPNHVLKQADFDTVNTKPTGSDDSAREKAFENRAVWLRGLKGTDFNVQRRQMIDDWYKFGIVRTLEYQVGDEKFPRFMQVESEPGYPTAPDHANLINIQVPEAGVPQLAAAADTWGGRTPAESVEADLVRQAVQEVREATGVDEAAIAAGYLEKLDPLHGSP</sequence>
<dbReference type="InterPro" id="IPR033798">
    <property type="entry name" value="LodA-like"/>
</dbReference>
<dbReference type="Pfam" id="PF18417">
    <property type="entry name" value="LodA_C"/>
    <property type="match status" value="1"/>
</dbReference>
<dbReference type="EMBL" id="JAERRI010000005">
    <property type="protein sequence ID" value="MBL1089973.1"/>
    <property type="molecule type" value="Genomic_DNA"/>
</dbReference>
<dbReference type="Pfam" id="PF17990">
    <property type="entry name" value="LodA_N"/>
    <property type="match status" value="1"/>
</dbReference>
<dbReference type="InterPro" id="IPR041173">
    <property type="entry name" value="LodA_C"/>
</dbReference>
<feature type="region of interest" description="Disordered" evidence="1">
    <location>
        <begin position="21"/>
        <end position="45"/>
    </location>
</feature>
<dbReference type="RefSeq" id="WP_201802817.1">
    <property type="nucleotide sequence ID" value="NZ_JAERRI010000005.1"/>
</dbReference>
<organism evidence="4 5">
    <name type="scientific">Streptomyces siderophoricus</name>
    <dbReference type="NCBI Taxonomy" id="2802281"/>
    <lineage>
        <taxon>Bacteria</taxon>
        <taxon>Bacillati</taxon>
        <taxon>Actinomycetota</taxon>
        <taxon>Actinomycetes</taxon>
        <taxon>Kitasatosporales</taxon>
        <taxon>Streptomycetaceae</taxon>
        <taxon>Streptomyces</taxon>
    </lineage>
</organism>
<feature type="domain" description="L-Lysine epsilon oxidase N-terminal" evidence="2">
    <location>
        <begin position="11"/>
        <end position="228"/>
    </location>
</feature>
<name>A0ABS1MQH4_9ACTN</name>
<evidence type="ECO:0000313" key="5">
    <source>
        <dbReference type="Proteomes" id="UP000629371"/>
    </source>
</evidence>
<feature type="domain" description="L-lysine epsilon oxidase C-terminal" evidence="3">
    <location>
        <begin position="346"/>
        <end position="489"/>
    </location>
</feature>
<evidence type="ECO:0000256" key="1">
    <source>
        <dbReference type="SAM" id="MobiDB-lite"/>
    </source>
</evidence>
<keyword evidence="5" id="KW-1185">Reference proteome</keyword>
<dbReference type="Proteomes" id="UP000629371">
    <property type="component" value="Unassembled WGS sequence"/>
</dbReference>
<dbReference type="CDD" id="cd14731">
    <property type="entry name" value="LodA_like_1"/>
    <property type="match status" value="1"/>
</dbReference>